<keyword evidence="4 6" id="KW-0255">Endonuclease</keyword>
<dbReference type="EC" id="3.1.21.7" evidence="6"/>
<organism evidence="8 9">
    <name type="scientific">Micromonospora humidisoli</name>
    <dbReference type="NCBI Taxonomy" id="2807622"/>
    <lineage>
        <taxon>Bacteria</taxon>
        <taxon>Bacillati</taxon>
        <taxon>Actinomycetota</taxon>
        <taxon>Actinomycetes</taxon>
        <taxon>Micromonosporales</taxon>
        <taxon>Micromonosporaceae</taxon>
        <taxon>Micromonospora</taxon>
    </lineage>
</organism>
<comment type="function">
    <text evidence="6">DNA repair enzyme involved in the repair of deaminated bases. Selectively cleaves double-stranded DNA at the second phosphodiester bond 3' to a deoxyinosine leaving behind the intact lesion on the nicked DNA.</text>
</comment>
<comment type="similarity">
    <text evidence="6">Belongs to the endonuclease V family.</text>
</comment>
<evidence type="ECO:0000313" key="8">
    <source>
        <dbReference type="EMBL" id="MBM7081149.1"/>
    </source>
</evidence>
<evidence type="ECO:0000256" key="2">
    <source>
        <dbReference type="ARBA" id="ARBA00022490"/>
    </source>
</evidence>
<dbReference type="Gene3D" id="3.30.2170.10">
    <property type="entry name" value="archaeoglobus fulgidus dsm 4304 superfamily"/>
    <property type="match status" value="1"/>
</dbReference>
<evidence type="ECO:0000256" key="6">
    <source>
        <dbReference type="HAMAP-Rule" id="MF_00801"/>
    </source>
</evidence>
<dbReference type="GO" id="GO:0004519">
    <property type="term" value="F:endonuclease activity"/>
    <property type="evidence" value="ECO:0007669"/>
    <property type="project" value="UniProtKB-KW"/>
</dbReference>
<comment type="cofactor">
    <cofactor evidence="6">
        <name>Mg(2+)</name>
        <dbReference type="ChEBI" id="CHEBI:18420"/>
    </cofactor>
</comment>
<gene>
    <name evidence="6" type="primary">nfi</name>
    <name evidence="8" type="ORF">JQN84_01110</name>
</gene>
<evidence type="ECO:0000256" key="3">
    <source>
        <dbReference type="ARBA" id="ARBA00022722"/>
    </source>
</evidence>
<comment type="subcellular location">
    <subcellularLocation>
        <location evidence="1 6">Cytoplasm</location>
    </subcellularLocation>
</comment>
<evidence type="ECO:0000256" key="4">
    <source>
        <dbReference type="ARBA" id="ARBA00022759"/>
    </source>
</evidence>
<keyword evidence="9" id="KW-1185">Reference proteome</keyword>
<dbReference type="PANTHER" id="PTHR28511">
    <property type="entry name" value="ENDONUCLEASE V"/>
    <property type="match status" value="1"/>
</dbReference>
<protein>
    <recommendedName>
        <fullName evidence="6">Endonuclease V</fullName>
        <ecNumber evidence="6">3.1.21.7</ecNumber>
    </recommendedName>
    <alternativeName>
        <fullName evidence="6">Deoxyinosine 3'endonuclease</fullName>
    </alternativeName>
    <alternativeName>
        <fullName evidence="6">Deoxyribonuclease V</fullName>
        <shortName evidence="6">DNase V</shortName>
    </alternativeName>
</protein>
<keyword evidence="6" id="KW-0479">Metal-binding</keyword>
<comment type="caution">
    <text evidence="8">The sequence shown here is derived from an EMBL/GenBank/DDBJ whole genome shotgun (WGS) entry which is preliminary data.</text>
</comment>
<reference evidence="8 9" key="1">
    <citation type="submission" date="2021-02" db="EMBL/GenBank/DDBJ databases">
        <authorList>
            <person name="Lee D.-H."/>
        </authorList>
    </citation>
    <scope>NUCLEOTIDE SEQUENCE [LARGE SCALE GENOMIC DNA]</scope>
    <source>
        <strain evidence="8 9">MMS20-R2-29</strain>
    </source>
</reference>
<evidence type="ECO:0000256" key="7">
    <source>
        <dbReference type="SAM" id="MobiDB-lite"/>
    </source>
</evidence>
<name>A0ABS2J6U4_9ACTN</name>
<evidence type="ECO:0000313" key="9">
    <source>
        <dbReference type="Proteomes" id="UP000809587"/>
    </source>
</evidence>
<sequence length="270" mass="27808">MWRSGSPSASPSRSPSVPSTRRRRTDATVSPAETGGRLEHGDTGSPGLTVAEAVAVQDRLRPRVDLVGPGPCRPATVAGLDVAYAPDGDLLAAAVTVLDTATLTVVDHAVSVGRPAFGYVPGLFAFRELPALLAALDRLTTRPELLVCDGHGVAHPRRFGLASHLGVVTGLPAIGVGKTPLVGGWTGPGPRRGDTAALVDAGEVVGRVVRTRDGVKPVFVSVGHRMGLDNAVAQVLALTPRYRLPETTRTADRLCRATLAAAVGPARAAG</sequence>
<feature type="binding site" evidence="6">
    <location>
        <position position="149"/>
    </location>
    <ligand>
        <name>Mg(2+)</name>
        <dbReference type="ChEBI" id="CHEBI:18420"/>
    </ligand>
</feature>
<feature type="binding site" evidence="6">
    <location>
        <position position="81"/>
    </location>
    <ligand>
        <name>Mg(2+)</name>
        <dbReference type="ChEBI" id="CHEBI:18420"/>
    </ligand>
</feature>
<evidence type="ECO:0000256" key="5">
    <source>
        <dbReference type="ARBA" id="ARBA00022801"/>
    </source>
</evidence>
<dbReference type="Proteomes" id="UP000809587">
    <property type="component" value="Unassembled WGS sequence"/>
</dbReference>
<accession>A0ABS2J6U4</accession>
<dbReference type="InterPro" id="IPR007581">
    <property type="entry name" value="Endonuclease-V"/>
</dbReference>
<feature type="region of interest" description="Disordered" evidence="7">
    <location>
        <begin position="1"/>
        <end position="47"/>
    </location>
</feature>
<evidence type="ECO:0000256" key="1">
    <source>
        <dbReference type="ARBA" id="ARBA00004496"/>
    </source>
</evidence>
<dbReference type="EMBL" id="JAFEUO010000001">
    <property type="protein sequence ID" value="MBM7081149.1"/>
    <property type="molecule type" value="Genomic_DNA"/>
</dbReference>
<keyword evidence="5 6" id="KW-0378">Hydrolase</keyword>
<keyword evidence="3 6" id="KW-0540">Nuclease</keyword>
<dbReference type="HAMAP" id="MF_00801">
    <property type="entry name" value="Endonuclease_5"/>
    <property type="match status" value="1"/>
</dbReference>
<dbReference type="Pfam" id="PF04493">
    <property type="entry name" value="Endonuclease_5"/>
    <property type="match status" value="1"/>
</dbReference>
<keyword evidence="6" id="KW-0227">DNA damage</keyword>
<feature type="site" description="Interaction with target DNA" evidence="6">
    <location>
        <position position="119"/>
    </location>
</feature>
<dbReference type="PANTHER" id="PTHR28511:SF1">
    <property type="entry name" value="ENDONUCLEASE V"/>
    <property type="match status" value="1"/>
</dbReference>
<keyword evidence="6" id="KW-0460">Magnesium</keyword>
<feature type="compositionally biased region" description="Low complexity" evidence="7">
    <location>
        <begin position="1"/>
        <end position="19"/>
    </location>
</feature>
<keyword evidence="2 6" id="KW-0963">Cytoplasm</keyword>
<proteinExistence type="inferred from homology"/>
<keyword evidence="6" id="KW-0234">DNA repair</keyword>
<comment type="catalytic activity">
    <reaction evidence="6">
        <text>Endonucleolytic cleavage at apurinic or apyrimidinic sites to products with a 5'-phosphate.</text>
        <dbReference type="EC" id="3.1.21.7"/>
    </reaction>
</comment>
<dbReference type="CDD" id="cd06559">
    <property type="entry name" value="Endonuclease_V"/>
    <property type="match status" value="1"/>
</dbReference>